<feature type="compositionally biased region" description="Polar residues" evidence="1">
    <location>
        <begin position="1"/>
        <end position="10"/>
    </location>
</feature>
<accession>A0A0N5BU18</accession>
<reference evidence="3" key="1">
    <citation type="submission" date="2017-02" db="UniProtKB">
        <authorList>
            <consortium name="WormBaseParasite"/>
        </authorList>
    </citation>
    <scope>IDENTIFICATION</scope>
</reference>
<name>A0A0N5BU18_STREA</name>
<evidence type="ECO:0000313" key="2">
    <source>
        <dbReference type="Proteomes" id="UP000046392"/>
    </source>
</evidence>
<proteinExistence type="predicted"/>
<dbReference type="WBParaSite" id="SPAL_0000934200.1">
    <property type="protein sequence ID" value="SPAL_0000934200.1"/>
    <property type="gene ID" value="SPAL_0000934200"/>
</dbReference>
<evidence type="ECO:0000256" key="1">
    <source>
        <dbReference type="SAM" id="MobiDB-lite"/>
    </source>
</evidence>
<protein>
    <submittedName>
        <fullName evidence="3">Uncharacterized protein</fullName>
    </submittedName>
</protein>
<dbReference type="Proteomes" id="UP000046392">
    <property type="component" value="Unplaced"/>
</dbReference>
<keyword evidence="2" id="KW-1185">Reference proteome</keyword>
<dbReference type="AlphaFoldDB" id="A0A0N5BU18"/>
<evidence type="ECO:0000313" key="3">
    <source>
        <dbReference type="WBParaSite" id="SPAL_0000934200.1"/>
    </source>
</evidence>
<feature type="region of interest" description="Disordered" evidence="1">
    <location>
        <begin position="1"/>
        <end position="24"/>
    </location>
</feature>
<organism evidence="2 3">
    <name type="scientific">Strongyloides papillosus</name>
    <name type="common">Intestinal threadworm</name>
    <dbReference type="NCBI Taxonomy" id="174720"/>
    <lineage>
        <taxon>Eukaryota</taxon>
        <taxon>Metazoa</taxon>
        <taxon>Ecdysozoa</taxon>
        <taxon>Nematoda</taxon>
        <taxon>Chromadorea</taxon>
        <taxon>Rhabditida</taxon>
        <taxon>Tylenchina</taxon>
        <taxon>Panagrolaimomorpha</taxon>
        <taxon>Strongyloidoidea</taxon>
        <taxon>Strongyloididae</taxon>
        <taxon>Strongyloides</taxon>
    </lineage>
</organism>
<sequence length="75" mass="8312">MPTKQNQGSFTGHPMANNMAPPMPSFGTVIRQGLENGNIVGVEHRVRWLFQKGDEGKVNMMQNNSFKKNPKNAGN</sequence>